<dbReference type="HOGENOM" id="CLU_181452_2_0_11"/>
<dbReference type="InterPro" id="IPR036188">
    <property type="entry name" value="FAD/NAD-bd_sf"/>
</dbReference>
<dbReference type="EMBL" id="CP009896">
    <property type="protein sequence ID" value="AIY18484.2"/>
    <property type="molecule type" value="Genomic_DNA"/>
</dbReference>
<feature type="domain" description="FAD-dependent oxidoreductase 2 FAD-binding" evidence="5">
    <location>
        <begin position="2"/>
        <end position="48"/>
    </location>
</feature>
<evidence type="ECO:0000256" key="4">
    <source>
        <dbReference type="ARBA" id="ARBA00023002"/>
    </source>
</evidence>
<dbReference type="GO" id="GO:0016491">
    <property type="term" value="F:oxidoreductase activity"/>
    <property type="evidence" value="ECO:0007669"/>
    <property type="project" value="UniProtKB-KW"/>
</dbReference>
<dbReference type="AlphaFoldDB" id="A0A0A1DMB8"/>
<evidence type="ECO:0000256" key="2">
    <source>
        <dbReference type="ARBA" id="ARBA00022630"/>
    </source>
</evidence>
<evidence type="ECO:0000313" key="7">
    <source>
        <dbReference type="Proteomes" id="UP000030300"/>
    </source>
</evidence>
<evidence type="ECO:0000313" key="6">
    <source>
        <dbReference type="EMBL" id="AIY18484.2"/>
    </source>
</evidence>
<comment type="cofactor">
    <cofactor evidence="1">
        <name>FAD</name>
        <dbReference type="ChEBI" id="CHEBI:57692"/>
    </cofactor>
</comment>
<dbReference type="InterPro" id="IPR050315">
    <property type="entry name" value="FAD-oxidoreductase_2"/>
</dbReference>
<keyword evidence="3" id="KW-0274">FAD</keyword>
<organism evidence="6 7">
    <name type="scientific">Nocardioides simplex</name>
    <name type="common">Arthrobacter simplex</name>
    <dbReference type="NCBI Taxonomy" id="2045"/>
    <lineage>
        <taxon>Bacteria</taxon>
        <taxon>Bacillati</taxon>
        <taxon>Actinomycetota</taxon>
        <taxon>Actinomycetes</taxon>
        <taxon>Propionibacteriales</taxon>
        <taxon>Nocardioidaceae</taxon>
        <taxon>Pimelobacter</taxon>
    </lineage>
</organism>
<dbReference type="eggNOG" id="COG1053">
    <property type="taxonomic scope" value="Bacteria"/>
</dbReference>
<dbReference type="STRING" id="2045.KR76_20070"/>
<evidence type="ECO:0000256" key="1">
    <source>
        <dbReference type="ARBA" id="ARBA00001974"/>
    </source>
</evidence>
<name>A0A0A1DMB8_NOCSI</name>
<dbReference type="PANTHER" id="PTHR43400:SF7">
    <property type="entry name" value="FAD-DEPENDENT OXIDOREDUCTASE 2 FAD BINDING DOMAIN-CONTAINING PROTEIN"/>
    <property type="match status" value="1"/>
</dbReference>
<gene>
    <name evidence="6" type="ORF">KR76_20070</name>
</gene>
<dbReference type="Proteomes" id="UP000030300">
    <property type="component" value="Chromosome"/>
</dbReference>
<proteinExistence type="predicted"/>
<dbReference type="Gene3D" id="3.50.50.60">
    <property type="entry name" value="FAD/NAD(P)-binding domain"/>
    <property type="match status" value="1"/>
</dbReference>
<keyword evidence="2" id="KW-0285">Flavoprotein</keyword>
<dbReference type="InterPro" id="IPR003953">
    <property type="entry name" value="FAD-dep_OxRdtase_2_FAD-bd"/>
</dbReference>
<dbReference type="SUPFAM" id="SSF51905">
    <property type="entry name" value="FAD/NAD(P)-binding domain"/>
    <property type="match status" value="1"/>
</dbReference>
<evidence type="ECO:0000256" key="3">
    <source>
        <dbReference type="ARBA" id="ARBA00022827"/>
    </source>
</evidence>
<reference evidence="6 7" key="1">
    <citation type="journal article" date="2015" name="Genome Announc.">
        <title>Complete Genome Sequence of Steroid-Transforming Nocardioides simplex VKM Ac-2033D.</title>
        <authorList>
            <person name="Shtratnikova V.Y."/>
            <person name="Schelkunov M.I."/>
            <person name="Pekov Y.A."/>
            <person name="Fokina V.V."/>
            <person name="Logacheva M.D."/>
            <person name="Sokolov S.L."/>
            <person name="Bragin E.Y."/>
            <person name="Ashapkin V.V."/>
            <person name="Donova M.V."/>
        </authorList>
    </citation>
    <scope>NUCLEOTIDE SEQUENCE [LARGE SCALE GENOMIC DNA]</scope>
    <source>
        <strain evidence="6 7">VKM Ac-2033D</strain>
    </source>
</reference>
<evidence type="ECO:0000259" key="5">
    <source>
        <dbReference type="Pfam" id="PF00890"/>
    </source>
</evidence>
<keyword evidence="7" id="KW-1185">Reference proteome</keyword>
<accession>A0A0A1DMB8</accession>
<sequence>MCTHAGLEIDHNAAVLDERGRPIPGLFAAGEAGGGVLGSRYVGGGNAVANALTLGRLAGQNAASGR</sequence>
<protein>
    <submittedName>
        <fullName evidence="6">Fumarate reductase flavoprotein subunit</fullName>
    </submittedName>
</protein>
<dbReference type="PANTHER" id="PTHR43400">
    <property type="entry name" value="FUMARATE REDUCTASE"/>
    <property type="match status" value="1"/>
</dbReference>
<dbReference type="KEGG" id="psim:KR76_20070"/>
<dbReference type="Pfam" id="PF00890">
    <property type="entry name" value="FAD_binding_2"/>
    <property type="match status" value="1"/>
</dbReference>
<keyword evidence="4" id="KW-0560">Oxidoreductase</keyword>